<organism evidence="2 3">
    <name type="scientific">Takifugu flavidus</name>
    <name type="common">sansaifugu</name>
    <dbReference type="NCBI Taxonomy" id="433684"/>
    <lineage>
        <taxon>Eukaryota</taxon>
        <taxon>Metazoa</taxon>
        <taxon>Chordata</taxon>
        <taxon>Craniata</taxon>
        <taxon>Vertebrata</taxon>
        <taxon>Euteleostomi</taxon>
        <taxon>Actinopterygii</taxon>
        <taxon>Neopterygii</taxon>
        <taxon>Teleostei</taxon>
        <taxon>Neoteleostei</taxon>
        <taxon>Acanthomorphata</taxon>
        <taxon>Eupercaria</taxon>
        <taxon>Tetraodontiformes</taxon>
        <taxon>Tetradontoidea</taxon>
        <taxon>Tetraodontidae</taxon>
        <taxon>Takifugu</taxon>
    </lineage>
</organism>
<gene>
    <name evidence="2" type="ORF">D4764_02G0006230</name>
</gene>
<evidence type="ECO:0000313" key="3">
    <source>
        <dbReference type="Proteomes" id="UP000324091"/>
    </source>
</evidence>
<keyword evidence="1" id="KW-0812">Transmembrane</keyword>
<protein>
    <submittedName>
        <fullName evidence="2">Uncharacterized protein</fullName>
    </submittedName>
</protein>
<proteinExistence type="predicted"/>
<sequence>MSGMSWRHVSRQLYHLCPSTWTTPGPMPASEQEQNICVSQFIRGGAGGALAAPLDPAGTEEQNQPLDAVWTLTRVGVEKLALLLLLSLTLLLSSTYTLGYPLQPVAIIAGNFELAELIKTHKETDIGEFSASIVHLFFLLTRPPP</sequence>
<dbReference type="EMBL" id="RHFK02000012">
    <property type="protein sequence ID" value="TWW67582.1"/>
    <property type="molecule type" value="Genomic_DNA"/>
</dbReference>
<dbReference type="AlphaFoldDB" id="A0A5C6NJ01"/>
<keyword evidence="1" id="KW-1133">Transmembrane helix</keyword>
<dbReference type="Proteomes" id="UP000324091">
    <property type="component" value="Chromosome 2"/>
</dbReference>
<comment type="caution">
    <text evidence="2">The sequence shown here is derived from an EMBL/GenBank/DDBJ whole genome shotgun (WGS) entry which is preliminary data.</text>
</comment>
<keyword evidence="3" id="KW-1185">Reference proteome</keyword>
<evidence type="ECO:0000256" key="1">
    <source>
        <dbReference type="SAM" id="Phobius"/>
    </source>
</evidence>
<accession>A0A5C6NJ01</accession>
<name>A0A5C6NJ01_9TELE</name>
<reference evidence="2 3" key="1">
    <citation type="submission" date="2019-04" db="EMBL/GenBank/DDBJ databases">
        <title>Chromosome genome assembly for Takifugu flavidus.</title>
        <authorList>
            <person name="Xiao S."/>
        </authorList>
    </citation>
    <scope>NUCLEOTIDE SEQUENCE [LARGE SCALE GENOMIC DNA]</scope>
    <source>
        <strain evidence="2">HTHZ2018</strain>
        <tissue evidence="2">Muscle</tissue>
    </source>
</reference>
<evidence type="ECO:0000313" key="2">
    <source>
        <dbReference type="EMBL" id="TWW67582.1"/>
    </source>
</evidence>
<feature type="transmembrane region" description="Helical" evidence="1">
    <location>
        <begin position="80"/>
        <end position="102"/>
    </location>
</feature>
<keyword evidence="1" id="KW-0472">Membrane</keyword>